<evidence type="ECO:0008006" key="3">
    <source>
        <dbReference type="Google" id="ProtNLM"/>
    </source>
</evidence>
<sequence length="73" mass="7893">MKRQVVEVMVTQHQLSISRACSATGLPRAAYCKVLALPQDKDAEVIDEANRATLAIEVAQSTPASPPCCRVRV</sequence>
<organism evidence="1 2">
    <name type="scientific">Pseudaquabacterium inlustre</name>
    <dbReference type="NCBI Taxonomy" id="2984192"/>
    <lineage>
        <taxon>Bacteria</taxon>
        <taxon>Pseudomonadati</taxon>
        <taxon>Pseudomonadota</taxon>
        <taxon>Betaproteobacteria</taxon>
        <taxon>Burkholderiales</taxon>
        <taxon>Sphaerotilaceae</taxon>
        <taxon>Pseudaquabacterium</taxon>
    </lineage>
</organism>
<reference evidence="1 2" key="1">
    <citation type="submission" date="2024-04" db="EMBL/GenBank/DDBJ databases">
        <title>Novel species of the genus Ideonella isolated from streams.</title>
        <authorList>
            <person name="Lu H."/>
        </authorList>
    </citation>
    <scope>NUCLEOTIDE SEQUENCE [LARGE SCALE GENOMIC DNA]</scope>
    <source>
        <strain evidence="1 2">DXS22W</strain>
    </source>
</reference>
<dbReference type="EMBL" id="JBBUTH010000010">
    <property type="protein sequence ID" value="MEK8052820.1"/>
    <property type="molecule type" value="Genomic_DNA"/>
</dbReference>
<accession>A0ABU9CNU4</accession>
<evidence type="ECO:0000313" key="2">
    <source>
        <dbReference type="Proteomes" id="UP001365405"/>
    </source>
</evidence>
<dbReference type="Proteomes" id="UP001365405">
    <property type="component" value="Unassembled WGS sequence"/>
</dbReference>
<protein>
    <recommendedName>
        <fullName evidence="3">Transposase</fullName>
    </recommendedName>
</protein>
<comment type="caution">
    <text evidence="1">The sequence shown here is derived from an EMBL/GenBank/DDBJ whole genome shotgun (WGS) entry which is preliminary data.</text>
</comment>
<evidence type="ECO:0000313" key="1">
    <source>
        <dbReference type="EMBL" id="MEK8052820.1"/>
    </source>
</evidence>
<gene>
    <name evidence="1" type="ORF">AACH10_21395</name>
</gene>
<dbReference type="RefSeq" id="WP_341412544.1">
    <property type="nucleotide sequence ID" value="NZ_JBBUTH010000010.1"/>
</dbReference>
<name>A0ABU9CNU4_9BURK</name>
<proteinExistence type="predicted"/>
<keyword evidence="2" id="KW-1185">Reference proteome</keyword>